<protein>
    <submittedName>
        <fullName evidence="1">Uncharacterized protein</fullName>
    </submittedName>
</protein>
<dbReference type="EMBL" id="BAET01000020">
    <property type="protein sequence ID" value="GAB56029.1"/>
    <property type="molecule type" value="Genomic_DNA"/>
</dbReference>
<reference evidence="1 2" key="1">
    <citation type="journal article" date="2012" name="J. Bacteriol.">
        <title>Genome sequence of proteorhodopsin-containing sea ice bacterium Glaciecola punicea ACAM 611T.</title>
        <authorList>
            <person name="Qin Q.-L."/>
            <person name="Xie B.-B."/>
            <person name="Shu Y.-L."/>
            <person name="Rong J.-C."/>
            <person name="Zhao D.-L."/>
            <person name="Zhang X.-Y."/>
            <person name="Chen X.-L."/>
            <person name="Zhou B.-C."/>
            <person name="Zhanga Y.-Z."/>
        </authorList>
    </citation>
    <scope>NUCLEOTIDE SEQUENCE [LARGE SCALE GENOMIC DNA]</scope>
    <source>
        <strain evidence="1 2">ACAM 611</strain>
    </source>
</reference>
<evidence type="ECO:0000313" key="1">
    <source>
        <dbReference type="EMBL" id="GAB56029.1"/>
    </source>
</evidence>
<gene>
    <name evidence="1" type="ORF">GPUN_1914</name>
</gene>
<dbReference type="AlphaFoldDB" id="H5TCK2"/>
<accession>H5TCK2</accession>
<keyword evidence="2" id="KW-1185">Reference proteome</keyword>
<dbReference type="Proteomes" id="UP000053586">
    <property type="component" value="Unassembled WGS sequence"/>
</dbReference>
<reference evidence="1 2" key="2">
    <citation type="journal article" date="2017" name="Antonie Van Leeuwenhoek">
        <title>Rhizobium rhizosphaerae sp. nov., a novel species isolated from rice rhizosphere.</title>
        <authorList>
            <person name="Zhao J.J."/>
            <person name="Zhang J."/>
            <person name="Zhang R.J."/>
            <person name="Zhang C.W."/>
            <person name="Yin H.Q."/>
            <person name="Zhang X.X."/>
        </authorList>
    </citation>
    <scope>NUCLEOTIDE SEQUENCE [LARGE SCALE GENOMIC DNA]</scope>
    <source>
        <strain evidence="1 2">ACAM 611</strain>
    </source>
</reference>
<organism evidence="1 2">
    <name type="scientific">Glaciecola punicea ACAM 611</name>
    <dbReference type="NCBI Taxonomy" id="1121923"/>
    <lineage>
        <taxon>Bacteria</taxon>
        <taxon>Pseudomonadati</taxon>
        <taxon>Pseudomonadota</taxon>
        <taxon>Gammaproteobacteria</taxon>
        <taxon>Alteromonadales</taxon>
        <taxon>Alteromonadaceae</taxon>
        <taxon>Glaciecola</taxon>
    </lineage>
</organism>
<sequence>MNCSALVKTLARIIPVLVVIAIHNSLCELACWLNGDYF</sequence>
<proteinExistence type="predicted"/>
<name>H5TCK2_9ALTE</name>
<comment type="caution">
    <text evidence="1">The sequence shown here is derived from an EMBL/GenBank/DDBJ whole genome shotgun (WGS) entry which is preliminary data.</text>
</comment>
<evidence type="ECO:0000313" key="2">
    <source>
        <dbReference type="Proteomes" id="UP000053586"/>
    </source>
</evidence>